<comment type="caution">
    <text evidence="1">The sequence shown here is derived from an EMBL/GenBank/DDBJ whole genome shotgun (WGS) entry which is preliminary data.</text>
</comment>
<keyword evidence="2" id="KW-1185">Reference proteome</keyword>
<organism evidence="1 2">
    <name type="scientific">Eumeta variegata</name>
    <name type="common">Bagworm moth</name>
    <name type="synonym">Eumeta japonica</name>
    <dbReference type="NCBI Taxonomy" id="151549"/>
    <lineage>
        <taxon>Eukaryota</taxon>
        <taxon>Metazoa</taxon>
        <taxon>Ecdysozoa</taxon>
        <taxon>Arthropoda</taxon>
        <taxon>Hexapoda</taxon>
        <taxon>Insecta</taxon>
        <taxon>Pterygota</taxon>
        <taxon>Neoptera</taxon>
        <taxon>Endopterygota</taxon>
        <taxon>Lepidoptera</taxon>
        <taxon>Glossata</taxon>
        <taxon>Ditrysia</taxon>
        <taxon>Tineoidea</taxon>
        <taxon>Psychidae</taxon>
        <taxon>Oiketicinae</taxon>
        <taxon>Eumeta</taxon>
    </lineage>
</organism>
<sequence length="133" mass="14289">MSTSHCILTIKEGCGFHNELSGMRVPLDFLGILLSDLDLVAMRPGGGLFFQSHRGNQTVSCPAEAKTVKRISYARGGAHGGAGGAGRPRKLAGSYDIAEELEIDHKAVLTHLNKAGYTKKLDIWSHTSSLKEI</sequence>
<reference evidence="1 2" key="1">
    <citation type="journal article" date="2019" name="Commun. Biol.">
        <title>The bagworm genome reveals a unique fibroin gene that provides high tensile strength.</title>
        <authorList>
            <person name="Kono N."/>
            <person name="Nakamura H."/>
            <person name="Ohtoshi R."/>
            <person name="Tomita M."/>
            <person name="Numata K."/>
            <person name="Arakawa K."/>
        </authorList>
    </citation>
    <scope>NUCLEOTIDE SEQUENCE [LARGE SCALE GENOMIC DNA]</scope>
</reference>
<evidence type="ECO:0000313" key="1">
    <source>
        <dbReference type="EMBL" id="GBP29364.1"/>
    </source>
</evidence>
<evidence type="ECO:0000313" key="2">
    <source>
        <dbReference type="Proteomes" id="UP000299102"/>
    </source>
</evidence>
<accession>A0A4C1UU76</accession>
<protein>
    <submittedName>
        <fullName evidence="1">Uncharacterized protein</fullName>
    </submittedName>
</protein>
<dbReference type="OrthoDB" id="616263at2759"/>
<proteinExistence type="predicted"/>
<dbReference type="AlphaFoldDB" id="A0A4C1UU76"/>
<dbReference type="Proteomes" id="UP000299102">
    <property type="component" value="Unassembled WGS sequence"/>
</dbReference>
<dbReference type="EMBL" id="BGZK01000219">
    <property type="protein sequence ID" value="GBP29364.1"/>
    <property type="molecule type" value="Genomic_DNA"/>
</dbReference>
<gene>
    <name evidence="1" type="ORF">EVAR_22736_1</name>
</gene>
<name>A0A4C1UU76_EUMVA</name>